<reference evidence="2 3" key="1">
    <citation type="submission" date="2020-02" db="EMBL/GenBank/DDBJ databases">
        <title>Flavobacterium sp. genome.</title>
        <authorList>
            <person name="Jung H.S."/>
            <person name="Baek J.H."/>
            <person name="Jeon C.O."/>
        </authorList>
    </citation>
    <scope>NUCLEOTIDE SEQUENCE [LARGE SCALE GENOMIC DNA]</scope>
    <source>
        <strain evidence="2 3">SE-s27</strain>
    </source>
</reference>
<evidence type="ECO:0000259" key="1">
    <source>
        <dbReference type="Pfam" id="PF19780"/>
    </source>
</evidence>
<dbReference type="RefSeq" id="WP_169523219.1">
    <property type="nucleotide sequence ID" value="NZ_JAAMPT010000202.1"/>
</dbReference>
<evidence type="ECO:0000313" key="2">
    <source>
        <dbReference type="EMBL" id="NMH24635.1"/>
    </source>
</evidence>
<sequence length="161" mass="18232">MKSTIITSIIAAICFTSCKTDSSNKSFEKLEKMSWLVGEWENKMPEGNLTETWIKANDSTFTGKTLFIKDKDTLHSEEIVLTQKGETLLYIPTVKGQNDNKPVEFKMTESKTENEFAFENPAHDYPQKIVYKKVSDTNLVATISGKQQGKQSSESYPMSKK</sequence>
<dbReference type="EMBL" id="JAAMPT010000202">
    <property type="protein sequence ID" value="NMH24635.1"/>
    <property type="molecule type" value="Genomic_DNA"/>
</dbReference>
<gene>
    <name evidence="2" type="ORF">G6042_05055</name>
</gene>
<organism evidence="2 3">
    <name type="scientific">Flavobacterium solisilvae</name>
    <dbReference type="NCBI Taxonomy" id="1852019"/>
    <lineage>
        <taxon>Bacteria</taxon>
        <taxon>Pseudomonadati</taxon>
        <taxon>Bacteroidota</taxon>
        <taxon>Flavobacteriia</taxon>
        <taxon>Flavobacteriales</taxon>
        <taxon>Flavobacteriaceae</taxon>
        <taxon>Flavobacterium</taxon>
    </lineage>
</organism>
<dbReference type="InterPro" id="IPR046232">
    <property type="entry name" value="DUF6265"/>
</dbReference>
<comment type="caution">
    <text evidence="2">The sequence shown here is derived from an EMBL/GenBank/DDBJ whole genome shotgun (WGS) entry which is preliminary data.</text>
</comment>
<name>A0ABX1QQX0_9FLAO</name>
<proteinExistence type="predicted"/>
<protein>
    <recommendedName>
        <fullName evidence="1">DUF6265 domain-containing protein</fullName>
    </recommendedName>
</protein>
<keyword evidence="3" id="KW-1185">Reference proteome</keyword>
<accession>A0ABX1QQX0</accession>
<dbReference type="Proteomes" id="UP000767947">
    <property type="component" value="Unassembled WGS sequence"/>
</dbReference>
<dbReference type="Pfam" id="PF19780">
    <property type="entry name" value="DUF6265"/>
    <property type="match status" value="1"/>
</dbReference>
<feature type="domain" description="DUF6265" evidence="1">
    <location>
        <begin position="34"/>
        <end position="144"/>
    </location>
</feature>
<evidence type="ECO:0000313" key="3">
    <source>
        <dbReference type="Proteomes" id="UP000767947"/>
    </source>
</evidence>